<reference evidence="2 3" key="1">
    <citation type="submission" date="2017-03" db="EMBL/GenBank/DDBJ databases">
        <title>Complete Genome Sequence of Vibrio vulnificus FORC_053.</title>
        <authorList>
            <consortium name="Food-borne Pathogen Omics Research Center"/>
            <person name="Chung H.Y."/>
            <person name="Na E.J."/>
            <person name="Song J.S."/>
            <person name="Kim H."/>
            <person name="Lee J.-H."/>
            <person name="Ryu S."/>
            <person name="Choi S.H."/>
        </authorList>
    </citation>
    <scope>NUCLEOTIDE SEQUENCE [LARGE SCALE GENOMIC DNA]</scope>
    <source>
        <strain evidence="2 3">FORC_053</strain>
    </source>
</reference>
<proteinExistence type="predicted"/>
<accession>A0AAN1UF58</accession>
<evidence type="ECO:0000256" key="1">
    <source>
        <dbReference type="SAM" id="Phobius"/>
    </source>
</evidence>
<evidence type="ECO:0000313" key="3">
    <source>
        <dbReference type="Proteomes" id="UP000263418"/>
    </source>
</evidence>
<keyword evidence="1" id="KW-0472">Membrane</keyword>
<name>A0AAN1UF58_VIBVL</name>
<dbReference type="AlphaFoldDB" id="A0AAN1UF58"/>
<dbReference type="RefSeq" id="WP_085762130.1">
    <property type="nucleotide sequence ID" value="NZ_CP015514.1"/>
</dbReference>
<keyword evidence="1" id="KW-1133">Transmembrane helix</keyword>
<organism evidence="2 3">
    <name type="scientific">Vibrio vulnificus</name>
    <dbReference type="NCBI Taxonomy" id="672"/>
    <lineage>
        <taxon>Bacteria</taxon>
        <taxon>Pseudomonadati</taxon>
        <taxon>Pseudomonadota</taxon>
        <taxon>Gammaproteobacteria</taxon>
        <taxon>Vibrionales</taxon>
        <taxon>Vibrionaceae</taxon>
        <taxon>Vibrio</taxon>
    </lineage>
</organism>
<evidence type="ECO:0000313" key="2">
    <source>
        <dbReference type="EMBL" id="AXX63008.1"/>
    </source>
</evidence>
<feature type="transmembrane region" description="Helical" evidence="1">
    <location>
        <begin position="71"/>
        <end position="95"/>
    </location>
</feature>
<sequence>MLKPLLDSVSNGSFNKLTQIHKPGLAMYLFNHLFMSRLIAIIACVFGYMYFTMVLSLDSLLTNTDDAKPVIEFLTLCLPFAVLLPIVSFANPFLVQPLHQALKYQTPLWKMKVLSYRHPLRKSFMRNKIYCGWFGVIRIIRIERRILLYVKAGGIWESDKYRANPLFVYYLIRFKGYEVSSNEEFLYKRL</sequence>
<feature type="transmembrane region" description="Helical" evidence="1">
    <location>
        <begin position="25"/>
        <end position="51"/>
    </location>
</feature>
<gene>
    <name evidence="2" type="ORF">FORC53_4669</name>
</gene>
<dbReference type="Proteomes" id="UP000263418">
    <property type="component" value="Chromosome 3"/>
</dbReference>
<keyword evidence="1" id="KW-0812">Transmembrane</keyword>
<dbReference type="EMBL" id="CP019292">
    <property type="protein sequence ID" value="AXX63008.1"/>
    <property type="molecule type" value="Genomic_DNA"/>
</dbReference>
<protein>
    <submittedName>
        <fullName evidence="2">Uncharacterized protein</fullName>
    </submittedName>
</protein>